<comment type="caution">
    <text evidence="1">The sequence shown here is derived from an EMBL/GenBank/DDBJ whole genome shotgun (WGS) entry which is preliminary data.</text>
</comment>
<organism evidence="1 2">
    <name type="scientific">Fibrisoma montanum</name>
    <dbReference type="NCBI Taxonomy" id="2305895"/>
    <lineage>
        <taxon>Bacteria</taxon>
        <taxon>Pseudomonadati</taxon>
        <taxon>Bacteroidota</taxon>
        <taxon>Cytophagia</taxon>
        <taxon>Cytophagales</taxon>
        <taxon>Spirosomataceae</taxon>
        <taxon>Fibrisoma</taxon>
    </lineage>
</organism>
<sequence>MALTTFDYTFDFTFDRAAAPELPTLPEPGGDGLQGVGGAAMPFAQNPALLASCRPTGQGWERWAGVPISRPNYLMPFVLAVPMPDDLESSPWCVDGGNFVDADTGEDRGGWQATLFRMTDGNTLYIINIGEPIMEWGTGALRSLSEGVYRLKIGPAYSAPFAVKCGFCDLLEIRMVNDTRIGDLLYGSYGFQQRFLVEGELTGPTYEEIEERSGDEKTGGQVRKVWTLRIEDASESVADALSMAGLHKVFEVSYLNGDGSILRSVQALSFEAKPRITPTDYGAFTIEVVMPVSSLGTSVKAGTAQNGSACLVDVPAGTSGAAVLTPLDC</sequence>
<gene>
    <name evidence="1" type="ORF">DYU11_11480</name>
</gene>
<keyword evidence="2" id="KW-1185">Reference proteome</keyword>
<dbReference type="Proteomes" id="UP000283523">
    <property type="component" value="Unassembled WGS sequence"/>
</dbReference>
<proteinExistence type="predicted"/>
<evidence type="ECO:0000313" key="1">
    <source>
        <dbReference type="EMBL" id="RIV23595.1"/>
    </source>
</evidence>
<reference evidence="1 2" key="1">
    <citation type="submission" date="2018-08" db="EMBL/GenBank/DDBJ databases">
        <title>Fibrisoma montanum sp. nov., isolated from Danxia mountain soil.</title>
        <authorList>
            <person name="Huang Y."/>
        </authorList>
    </citation>
    <scope>NUCLEOTIDE SEQUENCE [LARGE SCALE GENOMIC DNA]</scope>
    <source>
        <strain evidence="1 2">HYT19</strain>
    </source>
</reference>
<dbReference type="EMBL" id="QXED01000003">
    <property type="protein sequence ID" value="RIV23595.1"/>
    <property type="molecule type" value="Genomic_DNA"/>
</dbReference>
<evidence type="ECO:0000313" key="2">
    <source>
        <dbReference type="Proteomes" id="UP000283523"/>
    </source>
</evidence>
<protein>
    <submittedName>
        <fullName evidence="1">Uncharacterized protein</fullName>
    </submittedName>
</protein>
<dbReference type="RefSeq" id="WP_119667811.1">
    <property type="nucleotide sequence ID" value="NZ_QXED01000003.1"/>
</dbReference>
<accession>A0A418MB45</accession>
<dbReference type="AlphaFoldDB" id="A0A418MB45"/>
<name>A0A418MB45_9BACT</name>
<dbReference type="OrthoDB" id="9843793at2"/>